<feature type="compositionally biased region" description="Polar residues" evidence="1">
    <location>
        <begin position="12"/>
        <end position="21"/>
    </location>
</feature>
<feature type="region of interest" description="Disordered" evidence="1">
    <location>
        <begin position="1"/>
        <end position="25"/>
    </location>
</feature>
<dbReference type="Proteomes" id="UP001341840">
    <property type="component" value="Unassembled WGS sequence"/>
</dbReference>
<protein>
    <submittedName>
        <fullName evidence="2">Uncharacterized protein</fullName>
    </submittedName>
</protein>
<evidence type="ECO:0000256" key="1">
    <source>
        <dbReference type="SAM" id="MobiDB-lite"/>
    </source>
</evidence>
<organism evidence="2 3">
    <name type="scientific">Stylosanthes scabra</name>
    <dbReference type="NCBI Taxonomy" id="79078"/>
    <lineage>
        <taxon>Eukaryota</taxon>
        <taxon>Viridiplantae</taxon>
        <taxon>Streptophyta</taxon>
        <taxon>Embryophyta</taxon>
        <taxon>Tracheophyta</taxon>
        <taxon>Spermatophyta</taxon>
        <taxon>Magnoliopsida</taxon>
        <taxon>eudicotyledons</taxon>
        <taxon>Gunneridae</taxon>
        <taxon>Pentapetalae</taxon>
        <taxon>rosids</taxon>
        <taxon>fabids</taxon>
        <taxon>Fabales</taxon>
        <taxon>Fabaceae</taxon>
        <taxon>Papilionoideae</taxon>
        <taxon>50 kb inversion clade</taxon>
        <taxon>dalbergioids sensu lato</taxon>
        <taxon>Dalbergieae</taxon>
        <taxon>Pterocarpus clade</taxon>
        <taxon>Stylosanthes</taxon>
    </lineage>
</organism>
<gene>
    <name evidence="2" type="ORF">PIB30_011156</name>
</gene>
<sequence>MEILEQLDSDPLNESLNSNVQHEGEDQVELEFLEDFLNVAMDGGDHEESF</sequence>
<name>A0ABU6Q6K3_9FABA</name>
<evidence type="ECO:0000313" key="3">
    <source>
        <dbReference type="Proteomes" id="UP001341840"/>
    </source>
</evidence>
<reference evidence="2 3" key="1">
    <citation type="journal article" date="2023" name="Plants (Basel)">
        <title>Bridging the Gap: Combining Genomics and Transcriptomics Approaches to Understand Stylosanthes scabra, an Orphan Legume from the Brazilian Caatinga.</title>
        <authorList>
            <person name="Ferreira-Neto J.R.C."/>
            <person name="da Silva M.D."/>
            <person name="Binneck E."/>
            <person name="de Melo N.F."/>
            <person name="da Silva R.H."/>
            <person name="de Melo A.L.T.M."/>
            <person name="Pandolfi V."/>
            <person name="Bustamante F.O."/>
            <person name="Brasileiro-Vidal A.C."/>
            <person name="Benko-Iseppon A.M."/>
        </authorList>
    </citation>
    <scope>NUCLEOTIDE SEQUENCE [LARGE SCALE GENOMIC DNA]</scope>
    <source>
        <tissue evidence="2">Leaves</tissue>
    </source>
</reference>
<dbReference type="EMBL" id="JASCZI010000027">
    <property type="protein sequence ID" value="MED6107141.1"/>
    <property type="molecule type" value="Genomic_DNA"/>
</dbReference>
<evidence type="ECO:0000313" key="2">
    <source>
        <dbReference type="EMBL" id="MED6107141.1"/>
    </source>
</evidence>
<proteinExistence type="predicted"/>
<keyword evidence="3" id="KW-1185">Reference proteome</keyword>
<comment type="caution">
    <text evidence="2">The sequence shown here is derived from an EMBL/GenBank/DDBJ whole genome shotgun (WGS) entry which is preliminary data.</text>
</comment>
<accession>A0ABU6Q6K3</accession>